<reference evidence="8 11" key="1">
    <citation type="submission" date="2021-06" db="EMBL/GenBank/DDBJ databases">
        <title>Collection of gut derived symbiotic bacterial strains cultured from healthy donors.</title>
        <authorList>
            <person name="Lin H."/>
            <person name="Littmann E."/>
            <person name="Pamer E.G."/>
        </authorList>
    </citation>
    <scope>NUCLEOTIDE SEQUENCE</scope>
    <source>
        <strain evidence="9 11">MSK.21.70</strain>
        <strain evidence="8">MSK.21.82</strain>
    </source>
</reference>
<dbReference type="CDD" id="cd00165">
    <property type="entry name" value="S4"/>
    <property type="match status" value="1"/>
</dbReference>
<dbReference type="Proteomes" id="UP001197492">
    <property type="component" value="Unassembled WGS sequence"/>
</dbReference>
<keyword evidence="5" id="KW-0694">RNA-binding</keyword>
<dbReference type="EMBL" id="JAHOEL010000003">
    <property type="protein sequence ID" value="MBV3391805.1"/>
    <property type="molecule type" value="Genomic_DNA"/>
</dbReference>
<dbReference type="SMART" id="SM00363">
    <property type="entry name" value="S4"/>
    <property type="match status" value="1"/>
</dbReference>
<evidence type="ECO:0000256" key="3">
    <source>
        <dbReference type="ARBA" id="ARBA00023235"/>
    </source>
</evidence>
<evidence type="ECO:0000256" key="1">
    <source>
        <dbReference type="ARBA" id="ARBA00000073"/>
    </source>
</evidence>
<evidence type="ECO:0000313" key="11">
    <source>
        <dbReference type="Proteomes" id="UP001197492"/>
    </source>
</evidence>
<dbReference type="PROSITE" id="PS50889">
    <property type="entry name" value="S4"/>
    <property type="match status" value="1"/>
</dbReference>
<dbReference type="NCBIfam" id="TIGR00005">
    <property type="entry name" value="rluA_subfam"/>
    <property type="match status" value="1"/>
</dbReference>
<dbReference type="EMBL" id="JAHOEF010000003">
    <property type="protein sequence ID" value="MBV3381781.1"/>
    <property type="molecule type" value="Genomic_DNA"/>
</dbReference>
<dbReference type="GO" id="GO:0120159">
    <property type="term" value="F:rRNA pseudouridine synthase activity"/>
    <property type="evidence" value="ECO:0007669"/>
    <property type="project" value="UniProtKB-ARBA"/>
</dbReference>
<evidence type="ECO:0000313" key="10">
    <source>
        <dbReference type="Proteomes" id="UP001196408"/>
    </source>
</evidence>
<keyword evidence="11" id="KW-1185">Reference proteome</keyword>
<evidence type="ECO:0000256" key="5">
    <source>
        <dbReference type="PROSITE-ProRule" id="PRU00182"/>
    </source>
</evidence>
<dbReference type="Pfam" id="PF01479">
    <property type="entry name" value="S4"/>
    <property type="match status" value="1"/>
</dbReference>
<dbReference type="InterPro" id="IPR006224">
    <property type="entry name" value="PsdUridine_synth_RluA-like_CS"/>
</dbReference>
<evidence type="ECO:0000256" key="4">
    <source>
        <dbReference type="PIRSR" id="PIRSR606225-1"/>
    </source>
</evidence>
<evidence type="ECO:0000313" key="9">
    <source>
        <dbReference type="EMBL" id="MBV3391805.1"/>
    </source>
</evidence>
<proteinExistence type="inferred from homology"/>
<evidence type="ECO:0000256" key="2">
    <source>
        <dbReference type="ARBA" id="ARBA00010876"/>
    </source>
</evidence>
<dbReference type="Proteomes" id="UP001196408">
    <property type="component" value="Unassembled WGS sequence"/>
</dbReference>
<dbReference type="InterPro" id="IPR050188">
    <property type="entry name" value="RluA_PseudoU_synthase"/>
</dbReference>
<dbReference type="Pfam" id="PF00849">
    <property type="entry name" value="PseudoU_synth_2"/>
    <property type="match status" value="1"/>
</dbReference>
<evidence type="ECO:0000313" key="8">
    <source>
        <dbReference type="EMBL" id="MBV3381781.1"/>
    </source>
</evidence>
<dbReference type="RefSeq" id="WP_217746898.1">
    <property type="nucleotide sequence ID" value="NZ_JAHOEB010000003.1"/>
</dbReference>
<dbReference type="EC" id="5.4.99.-" evidence="6"/>
<dbReference type="GO" id="GO:0000455">
    <property type="term" value="P:enzyme-directed rRNA pseudouridine synthesis"/>
    <property type="evidence" value="ECO:0007669"/>
    <property type="project" value="UniProtKB-ARBA"/>
</dbReference>
<keyword evidence="3 6" id="KW-0413">Isomerase</keyword>
<dbReference type="PANTHER" id="PTHR21600:SF83">
    <property type="entry name" value="PSEUDOURIDYLATE SYNTHASE RPUSD4, MITOCHONDRIAL"/>
    <property type="match status" value="1"/>
</dbReference>
<dbReference type="InterPro" id="IPR002942">
    <property type="entry name" value="S4_RNA-bd"/>
</dbReference>
<dbReference type="GeneID" id="301323061"/>
<dbReference type="AlphaFoldDB" id="A0AAW4MP33"/>
<dbReference type="PROSITE" id="PS01129">
    <property type="entry name" value="PSI_RLU"/>
    <property type="match status" value="1"/>
</dbReference>
<comment type="catalytic activity">
    <reaction evidence="1 6">
        <text>a uridine in RNA = a pseudouridine in RNA</text>
        <dbReference type="Rhea" id="RHEA:48348"/>
        <dbReference type="Rhea" id="RHEA-COMP:12068"/>
        <dbReference type="Rhea" id="RHEA-COMP:12069"/>
        <dbReference type="ChEBI" id="CHEBI:65314"/>
        <dbReference type="ChEBI" id="CHEBI:65315"/>
    </reaction>
</comment>
<feature type="active site" evidence="4">
    <location>
        <position position="146"/>
    </location>
</feature>
<comment type="function">
    <text evidence="6">Responsible for synthesis of pseudouridine from uracil.</text>
</comment>
<organism evidence="8 10">
    <name type="scientific">Catenibacterium mitsuokai</name>
    <dbReference type="NCBI Taxonomy" id="100886"/>
    <lineage>
        <taxon>Bacteria</taxon>
        <taxon>Bacillati</taxon>
        <taxon>Bacillota</taxon>
        <taxon>Erysipelotrichia</taxon>
        <taxon>Erysipelotrichales</taxon>
        <taxon>Coprobacillaceae</taxon>
        <taxon>Catenibacterium</taxon>
    </lineage>
</organism>
<comment type="caution">
    <text evidence="8">The sequence shown here is derived from an EMBL/GenBank/DDBJ whole genome shotgun (WGS) entry which is preliminary data.</text>
</comment>
<sequence>MKKLVIDQYDDHQRIDKYLKKVLVQAPSSLIYKMLRKKDVKVNGKRVKENYILHSGDEVELFLYEDKFKEYTKPLTIYELPITFKVVYEDAHILIVDKPAGLLVHEDINESVNTLSNQVLTYLYQKGEYDPEKNISFTPGPVHRLDRNTSGLVIFGKDMRALQDLNTMMKTRQGIEKKYLTIAMGHMKDATLSGYVKKNEDEGKMYLVKKDTPGALSMKTIVHVLKRCSTCSLVEVQLITGRTHQIRIHLSATGHPVMGDSKYGDFEWNKEVKKKFHLNHQFLHAYQLTFVDPIGTMSYLKGQTVTSQLPEQLEKIQKELFS</sequence>
<dbReference type="InterPro" id="IPR006145">
    <property type="entry name" value="PsdUridine_synth_RsuA/RluA"/>
</dbReference>
<accession>A0AAW4MP33</accession>
<dbReference type="CDD" id="cd02869">
    <property type="entry name" value="PseudoU_synth_RluA_like"/>
    <property type="match status" value="1"/>
</dbReference>
<dbReference type="InterPro" id="IPR006225">
    <property type="entry name" value="PsdUridine_synth_RluC/D"/>
</dbReference>
<evidence type="ECO:0000259" key="7">
    <source>
        <dbReference type="SMART" id="SM00363"/>
    </source>
</evidence>
<evidence type="ECO:0000256" key="6">
    <source>
        <dbReference type="RuleBase" id="RU362028"/>
    </source>
</evidence>
<protein>
    <recommendedName>
        <fullName evidence="6">Pseudouridine synthase</fullName>
        <ecNumber evidence="6">5.4.99.-</ecNumber>
    </recommendedName>
</protein>
<comment type="similarity">
    <text evidence="2 6">Belongs to the pseudouridine synthase RluA family.</text>
</comment>
<gene>
    <name evidence="8" type="ORF">KSV97_00770</name>
    <name evidence="9" type="ORF">KSW06_00780</name>
</gene>
<name>A0AAW4MP33_9FIRM</name>
<dbReference type="PANTHER" id="PTHR21600">
    <property type="entry name" value="MITOCHONDRIAL RNA PSEUDOURIDINE SYNTHASE"/>
    <property type="match status" value="1"/>
</dbReference>
<feature type="domain" description="RNA-binding S4" evidence="7">
    <location>
        <begin position="13"/>
        <end position="73"/>
    </location>
</feature>
<dbReference type="GO" id="GO:0003723">
    <property type="term" value="F:RNA binding"/>
    <property type="evidence" value="ECO:0007669"/>
    <property type="project" value="UniProtKB-KW"/>
</dbReference>